<evidence type="ECO:0000313" key="2">
    <source>
        <dbReference type="EMBL" id="MBB3018506.1"/>
    </source>
</evidence>
<dbReference type="AlphaFoldDB" id="A0A7W4VJZ4"/>
<keyword evidence="3" id="KW-1185">Reference proteome</keyword>
<name>A0A7W4VJZ4_9HYPH</name>
<dbReference type="Proteomes" id="UP000532010">
    <property type="component" value="Unassembled WGS sequence"/>
</dbReference>
<evidence type="ECO:0000256" key="1">
    <source>
        <dbReference type="SAM" id="MobiDB-lite"/>
    </source>
</evidence>
<reference evidence="2 3" key="1">
    <citation type="submission" date="2020-08" db="EMBL/GenBank/DDBJ databases">
        <title>The Agave Microbiome: Exploring the role of microbial communities in plant adaptations to desert environments.</title>
        <authorList>
            <person name="Partida-Martinez L.P."/>
        </authorList>
    </citation>
    <scope>NUCLEOTIDE SEQUENCE [LARGE SCALE GENOMIC DNA]</scope>
    <source>
        <strain evidence="2 3">AT3.9</strain>
    </source>
</reference>
<dbReference type="EMBL" id="JACHWB010000002">
    <property type="protein sequence ID" value="MBB3018506.1"/>
    <property type="molecule type" value="Genomic_DNA"/>
</dbReference>
<organism evidence="2 3">
    <name type="scientific">Microvirga lupini</name>
    <dbReference type="NCBI Taxonomy" id="420324"/>
    <lineage>
        <taxon>Bacteria</taxon>
        <taxon>Pseudomonadati</taxon>
        <taxon>Pseudomonadota</taxon>
        <taxon>Alphaproteobacteria</taxon>
        <taxon>Hyphomicrobiales</taxon>
        <taxon>Methylobacteriaceae</taxon>
        <taxon>Microvirga</taxon>
    </lineage>
</organism>
<gene>
    <name evidence="2" type="ORF">FHR70_001560</name>
</gene>
<sequence length="59" mass="6616">MSRLQRNQRSVFLCLHPEEARSAVSKELPVRSGASFETPAPQAPQDEGSGSYRRKEEVD</sequence>
<accession>A0A7W4VJZ4</accession>
<proteinExistence type="predicted"/>
<evidence type="ECO:0000313" key="3">
    <source>
        <dbReference type="Proteomes" id="UP000532010"/>
    </source>
</evidence>
<protein>
    <submittedName>
        <fullName evidence="2">Uncharacterized protein</fullName>
    </submittedName>
</protein>
<feature type="region of interest" description="Disordered" evidence="1">
    <location>
        <begin position="22"/>
        <end position="59"/>
    </location>
</feature>
<comment type="caution">
    <text evidence="2">The sequence shown here is derived from an EMBL/GenBank/DDBJ whole genome shotgun (WGS) entry which is preliminary data.</text>
</comment>